<keyword evidence="1" id="KW-0472">Membrane</keyword>
<keyword evidence="1" id="KW-0812">Transmembrane</keyword>
<feature type="transmembrane region" description="Helical" evidence="1">
    <location>
        <begin position="62"/>
        <end position="81"/>
    </location>
</feature>
<keyword evidence="1" id="KW-1133">Transmembrane helix</keyword>
<accession>A0A5K3EQH1</accession>
<reference evidence="3" key="1">
    <citation type="submission" date="2019-11" db="UniProtKB">
        <authorList>
            <consortium name="WormBaseParasite"/>
        </authorList>
    </citation>
    <scope>IDENTIFICATION</scope>
</reference>
<organism evidence="3">
    <name type="scientific">Mesocestoides corti</name>
    <name type="common">Flatworm</name>
    <dbReference type="NCBI Taxonomy" id="53468"/>
    <lineage>
        <taxon>Eukaryota</taxon>
        <taxon>Metazoa</taxon>
        <taxon>Spiralia</taxon>
        <taxon>Lophotrochozoa</taxon>
        <taxon>Platyhelminthes</taxon>
        <taxon>Cestoda</taxon>
        <taxon>Eucestoda</taxon>
        <taxon>Cyclophyllidea</taxon>
        <taxon>Mesocestoididae</taxon>
        <taxon>Mesocestoides</taxon>
    </lineage>
</organism>
<evidence type="ECO:0000259" key="2">
    <source>
        <dbReference type="Pfam" id="PF16020"/>
    </source>
</evidence>
<sequence length="113" mass="12711">MAGIVPGFSKLFLKAARPILVPIASSHVQPMRFPSVTYNDMTKPEGSWQEKYDSMNAEYSRYMYLGIISFALSLGITLYSLDILKYTDPPHKNTPEGLAFLNPKPEVLQEVLN</sequence>
<proteinExistence type="predicted"/>
<dbReference type="WBParaSite" id="MCU_002332-RA">
    <property type="protein sequence ID" value="MCU_002332-RA"/>
    <property type="gene ID" value="MCU_002332"/>
</dbReference>
<evidence type="ECO:0000313" key="3">
    <source>
        <dbReference type="WBParaSite" id="MCU_002332-RA"/>
    </source>
</evidence>
<name>A0A5K3EQH1_MESCO</name>
<dbReference type="AlphaFoldDB" id="A0A5K3EQH1"/>
<feature type="domain" description="Deltamethrin resistance protein prag01" evidence="2">
    <location>
        <begin position="39"/>
        <end position="87"/>
    </location>
</feature>
<dbReference type="InterPro" id="IPR031973">
    <property type="entry name" value="Deltameth_res_prag01"/>
</dbReference>
<protein>
    <submittedName>
        <fullName evidence="3">Deltameth_res domain-containing protein</fullName>
    </submittedName>
</protein>
<evidence type="ECO:0000256" key="1">
    <source>
        <dbReference type="SAM" id="Phobius"/>
    </source>
</evidence>
<dbReference type="Pfam" id="PF16020">
    <property type="entry name" value="Deltameth_res"/>
    <property type="match status" value="1"/>
</dbReference>